<gene>
    <name evidence="3" type="ORF">SAMN04488000_102475</name>
</gene>
<protein>
    <submittedName>
        <fullName evidence="3">WGR domain-containing protein, predicted DNA-binding domain in MolR</fullName>
    </submittedName>
</protein>
<dbReference type="SMART" id="SM00773">
    <property type="entry name" value="WGR"/>
    <property type="match status" value="1"/>
</dbReference>
<proteinExistence type="predicted"/>
<keyword evidence="3" id="KW-0238">DNA-binding</keyword>
<accession>A0A1H9F0R1</accession>
<feature type="domain" description="WGR" evidence="2">
    <location>
        <begin position="1"/>
        <end position="79"/>
    </location>
</feature>
<dbReference type="InterPro" id="IPR049809">
    <property type="entry name" value="YehF/YfeS-like_WGR"/>
</dbReference>
<reference evidence="4" key="1">
    <citation type="submission" date="2016-10" db="EMBL/GenBank/DDBJ databases">
        <authorList>
            <person name="Varghese N."/>
            <person name="Submissions S."/>
        </authorList>
    </citation>
    <scope>NUCLEOTIDE SEQUENCE [LARGE SCALE GENOMIC DNA]</scope>
    <source>
        <strain evidence="4">DSM 44437</strain>
    </source>
</reference>
<dbReference type="Pfam" id="PF05406">
    <property type="entry name" value="WGR"/>
    <property type="match status" value="1"/>
</dbReference>
<dbReference type="Proteomes" id="UP000199503">
    <property type="component" value="Unassembled WGS sequence"/>
</dbReference>
<dbReference type="Pfam" id="PF13569">
    <property type="entry name" value="DUF4132"/>
    <property type="match status" value="1"/>
</dbReference>
<evidence type="ECO:0000259" key="2">
    <source>
        <dbReference type="PROSITE" id="PS51977"/>
    </source>
</evidence>
<evidence type="ECO:0000256" key="1">
    <source>
        <dbReference type="SAM" id="MobiDB-lite"/>
    </source>
</evidence>
<name>A0A1H9F0R1_9PSEU</name>
<dbReference type="STRING" id="65499.SAMN04488000_102475"/>
<dbReference type="SUPFAM" id="SSF142921">
    <property type="entry name" value="WGR domain-like"/>
    <property type="match status" value="1"/>
</dbReference>
<dbReference type="PROSITE" id="PS51977">
    <property type="entry name" value="WGR"/>
    <property type="match status" value="1"/>
</dbReference>
<dbReference type="Gene3D" id="2.20.140.10">
    <property type="entry name" value="WGR domain"/>
    <property type="match status" value="1"/>
</dbReference>
<dbReference type="GO" id="GO:0003677">
    <property type="term" value="F:DNA binding"/>
    <property type="evidence" value="ECO:0007669"/>
    <property type="project" value="UniProtKB-KW"/>
</dbReference>
<feature type="compositionally biased region" description="Low complexity" evidence="1">
    <location>
        <begin position="110"/>
        <end position="161"/>
    </location>
</feature>
<dbReference type="CDD" id="cd07996">
    <property type="entry name" value="WGR_MMR_like"/>
    <property type="match status" value="1"/>
</dbReference>
<evidence type="ECO:0000313" key="3">
    <source>
        <dbReference type="EMBL" id="SEQ30808.1"/>
    </source>
</evidence>
<dbReference type="InterPro" id="IPR025406">
    <property type="entry name" value="DUF4132"/>
</dbReference>
<dbReference type="InterPro" id="IPR008893">
    <property type="entry name" value="WGR_domain"/>
</dbReference>
<evidence type="ECO:0000313" key="4">
    <source>
        <dbReference type="Proteomes" id="UP000199503"/>
    </source>
</evidence>
<dbReference type="EMBL" id="FOFV01000002">
    <property type="protein sequence ID" value="SEQ30808.1"/>
    <property type="molecule type" value="Genomic_DNA"/>
</dbReference>
<keyword evidence="4" id="KW-1185">Reference proteome</keyword>
<dbReference type="RefSeq" id="WP_177229623.1">
    <property type="nucleotide sequence ID" value="NZ_FOFV01000002.1"/>
</dbReference>
<dbReference type="InterPro" id="IPR036930">
    <property type="entry name" value="WGR_dom_sf"/>
</dbReference>
<feature type="compositionally biased region" description="Polar residues" evidence="1">
    <location>
        <begin position="99"/>
        <end position="109"/>
    </location>
</feature>
<dbReference type="AlphaFoldDB" id="A0A1H9F0R1"/>
<organism evidence="3 4">
    <name type="scientific">Lentzea albida</name>
    <dbReference type="NCBI Taxonomy" id="65499"/>
    <lineage>
        <taxon>Bacteria</taxon>
        <taxon>Bacillati</taxon>
        <taxon>Actinomycetota</taxon>
        <taxon>Actinomycetes</taxon>
        <taxon>Pseudonocardiales</taxon>
        <taxon>Pseudonocardiaceae</taxon>
        <taxon>Lentzea</taxon>
    </lineage>
</organism>
<feature type="region of interest" description="Disordered" evidence="1">
    <location>
        <begin position="75"/>
        <end position="161"/>
    </location>
</feature>
<sequence>MTGRWELVSGNSAKFWEITRSSTAVTVRFGRLGAAGQTQTKELPSEAAAQAHVAKLVAEKEKKGYRSVAAAAAAPPAGTGQITPPADAPPAHPLAGTCPTGSPAGTSVDTSAATTSAAAPPTPASPAAAPTTPASPAAASPSPASPAAAPTTPASPAVASPTPTFAEDTWVMPAAWLAQAMPRRDARPLPAFTPDQAMARKVRDHIAAGAAKISEALTSPDHDPELLRALRHHVEGRPDPLGAATLVKLVGFDHEISPVHWWLEDFGLPFAATAAIHHATIYDSRGRLLINLPRHSPEHSAESRVLIDIRTALAVADEATYDATVTELEKVGTNWFGQVARAFLVPTRHDWFEEANQSSSSYWMVHSSASTPDHLSRLQYGHLIWSETAVYTALHLLGPALAPVLEAELRAKAEWGGEHRRLALDVLAALPTDEAFLMLLNRLQERYVRPALAAAMEAFPARALRLMTPRAANDADVRNLLRAHLVKHPGLPVADELAALVEVSPEAPVEALPPILAEPPWTRRRPQAKPVVLHGLPVPDAHLTWSPGEREEWSAVTGWWSRQTGDWESMAEAIRTGKGSRYDHRLFEAGPEEIARPLLAVWTPNDTWNSESWGKRIAARFGIDALPVMLRLAASNPHVSGVVLLPYATPEVAALMADWFVRLKTARAFALSWLARHREAAARLLLPVALGAAGTARRNAEFALRHLHLEIGVDVIALASTPEAGAAIRTLIEVDPLDVLPAKLPSIGGWADLRLLPQVLLANGAGALPADAAKSLLTTVALSKQDAVYPGLPLAVEACDRASLAEFAWALFGLWQDAGTPSKDGWVLTALGWFGDDETARRLAPLIRAWPGESQHARAVAGLDVLAQIGSEVALMNLNSIAERVKFKGLKAKAQEKVTEIAAALGLSRDQLSDRLVPRLGLDEAASLVIDYGPRQFTVGFDEQLKPYVLDAEGKRRKDLPKPGARDDQELAPAEHKRFATLKKDVRAIASDQIHRLERSMVDQRTWTTAEFHAVLAAHPLLWHLVRRLVWITDTGLTFRLAEDRTLADASDDEVSLPENAVVRVAHPIDLADTLPAWGEVFADYEILQPFPQLGRPTHAFAPGDTIPQLAKYLNRNVPVGKVLGLTKRGWARCQPQDNGVEPWMTRSLPSGGALVASLDPGIIVGMVDLEPEMQFSALWFDPDGAGAWSPPRNGTPTTFEVDAITASELLSELESLHA</sequence>